<evidence type="ECO:0000259" key="7">
    <source>
        <dbReference type="Pfam" id="PF02751"/>
    </source>
</evidence>
<keyword evidence="9" id="KW-1185">Reference proteome</keyword>
<dbReference type="InterPro" id="IPR009083">
    <property type="entry name" value="TFIIA_a-hlx"/>
</dbReference>
<proteinExistence type="inferred from homology"/>
<evidence type="ECO:0000313" key="8">
    <source>
        <dbReference type="EMBL" id="CAG9329162.1"/>
    </source>
</evidence>
<comment type="function">
    <text evidence="6">TFIIA is a component of the transcription machinery of RNA polymerase II and plays an important role in transcriptional activation.</text>
</comment>
<evidence type="ECO:0000256" key="5">
    <source>
        <dbReference type="ARBA" id="ARBA00023242"/>
    </source>
</evidence>
<dbReference type="SUPFAM" id="SSF47396">
    <property type="entry name" value="Transcription factor IIA (TFIIA), alpha-helical domain"/>
    <property type="match status" value="1"/>
</dbReference>
<evidence type="ECO:0000256" key="3">
    <source>
        <dbReference type="ARBA" id="ARBA00023015"/>
    </source>
</evidence>
<accession>A0AAU9JPK3</accession>
<dbReference type="GO" id="GO:0006367">
    <property type="term" value="P:transcription initiation at RNA polymerase II promoter"/>
    <property type="evidence" value="ECO:0007669"/>
    <property type="project" value="InterPro"/>
</dbReference>
<dbReference type="CDD" id="cd10014">
    <property type="entry name" value="TFIIA_gamma_C"/>
    <property type="match status" value="1"/>
</dbReference>
<evidence type="ECO:0000256" key="1">
    <source>
        <dbReference type="ARBA" id="ARBA00004123"/>
    </source>
</evidence>
<evidence type="ECO:0000313" key="9">
    <source>
        <dbReference type="Proteomes" id="UP001162131"/>
    </source>
</evidence>
<comment type="subcellular location">
    <subcellularLocation>
        <location evidence="1 6">Nucleus</location>
    </subcellularLocation>
</comment>
<evidence type="ECO:0000256" key="4">
    <source>
        <dbReference type="ARBA" id="ARBA00023163"/>
    </source>
</evidence>
<dbReference type="Proteomes" id="UP001162131">
    <property type="component" value="Unassembled WGS sequence"/>
</dbReference>
<evidence type="ECO:0000256" key="6">
    <source>
        <dbReference type="PIRNR" id="PIRNR009415"/>
    </source>
</evidence>
<dbReference type="GO" id="GO:0005672">
    <property type="term" value="C:transcription factor TFIIA complex"/>
    <property type="evidence" value="ECO:0007669"/>
    <property type="project" value="InterPro"/>
</dbReference>
<protein>
    <recommendedName>
        <fullName evidence="6">Transcription initiation factor IIA subunit 2</fullName>
    </recommendedName>
</protein>
<keyword evidence="5 6" id="KW-0539">Nucleus</keyword>
<dbReference type="InterPro" id="IPR015871">
    <property type="entry name" value="TFIIA_gsu_C"/>
</dbReference>
<comment type="similarity">
    <text evidence="2 6">Belongs to the TFIIA subunit 2 family.</text>
</comment>
<gene>
    <name evidence="8" type="ORF">BSTOLATCC_MIC47991</name>
</gene>
<feature type="domain" description="Transcription initiation factor IIA gamma subunit C-terminal" evidence="7">
    <location>
        <begin position="63"/>
        <end position="103"/>
    </location>
</feature>
<name>A0AAU9JPK3_9CILI</name>
<keyword evidence="4 6" id="KW-0804">Transcription</keyword>
<comment type="caution">
    <text evidence="8">The sequence shown here is derived from an EMBL/GenBank/DDBJ whole genome shotgun (WGS) entry which is preliminary data.</text>
</comment>
<dbReference type="Pfam" id="PF02751">
    <property type="entry name" value="TFIIA_gamma_C"/>
    <property type="match status" value="1"/>
</dbReference>
<dbReference type="Gene3D" id="1.10.287.190">
    <property type="entry name" value="Transcription factor IIA gamma subunit, alpha-helical domain"/>
    <property type="match status" value="1"/>
</dbReference>
<dbReference type="EMBL" id="CAJZBQ010000047">
    <property type="protein sequence ID" value="CAG9329162.1"/>
    <property type="molecule type" value="Genomic_DNA"/>
</dbReference>
<dbReference type="SUPFAM" id="SSF50784">
    <property type="entry name" value="Transcription factor IIA (TFIIA), beta-barrel domain"/>
    <property type="match status" value="1"/>
</dbReference>
<dbReference type="PIRSF" id="PIRSF009415">
    <property type="entry name" value="Hum_TFIIA_gamma"/>
    <property type="match status" value="1"/>
</dbReference>
<dbReference type="PANTHER" id="PTHR10966">
    <property type="entry name" value="TRANSCRIPTION INITIATION FACTOR IIA SUBUNIT 2"/>
    <property type="match status" value="1"/>
</dbReference>
<dbReference type="InterPro" id="IPR009088">
    <property type="entry name" value="TFIIA_b-brl"/>
</dbReference>
<evidence type="ECO:0000256" key="2">
    <source>
        <dbReference type="ARBA" id="ARBA00007675"/>
    </source>
</evidence>
<sequence>MSESTGYLYRFTTIAEALEQTLDQFCSTREIDLDTKQRFLETFQSVFQNVMDNKATKSCMITGHLDTYQHLDGIWNFYIKDATLRSETDYINSNMLKIIALDATPQNEKGKPRKRQKMA</sequence>
<reference evidence="8" key="1">
    <citation type="submission" date="2021-09" db="EMBL/GenBank/DDBJ databases">
        <authorList>
            <consortium name="AG Swart"/>
            <person name="Singh M."/>
            <person name="Singh A."/>
            <person name="Seah K."/>
            <person name="Emmerich C."/>
        </authorList>
    </citation>
    <scope>NUCLEOTIDE SEQUENCE</scope>
    <source>
        <strain evidence="8">ATCC30299</strain>
    </source>
</reference>
<organism evidence="8 9">
    <name type="scientific">Blepharisma stoltei</name>
    <dbReference type="NCBI Taxonomy" id="1481888"/>
    <lineage>
        <taxon>Eukaryota</taxon>
        <taxon>Sar</taxon>
        <taxon>Alveolata</taxon>
        <taxon>Ciliophora</taxon>
        <taxon>Postciliodesmatophora</taxon>
        <taxon>Heterotrichea</taxon>
        <taxon>Heterotrichida</taxon>
        <taxon>Blepharismidae</taxon>
        <taxon>Blepharisma</taxon>
    </lineage>
</organism>
<dbReference type="InterPro" id="IPR003194">
    <property type="entry name" value="TFIIA_gsu"/>
</dbReference>
<dbReference type="AlphaFoldDB" id="A0AAU9JPK3"/>
<keyword evidence="3 6" id="KW-0805">Transcription regulation</keyword>
<dbReference type="Gene3D" id="2.30.18.10">
    <property type="entry name" value="Transcription factor IIA (TFIIA), beta-barrel domain"/>
    <property type="match status" value="1"/>
</dbReference>